<dbReference type="PANTHER" id="PTHR43459:SF1">
    <property type="entry name" value="EG:BACN32G11.4 PROTEIN"/>
    <property type="match status" value="1"/>
</dbReference>
<dbReference type="InterPro" id="IPR001753">
    <property type="entry name" value="Enoyl-CoA_hydra/iso"/>
</dbReference>
<sequence>MYVRGMTFIDEYKPRHLTLTPESPTFWRVTFDNPPVNVIDAEMMGDLKVLLTELEQNETVNVVLFDSADPDFYLAHYDLAGDPSIAEALPSATGYPAWVDITVRISKLPQVTISAIRGIARGAGSEFVLATDIRFASVEKAILGQMEVGFTAVAGGGAGGRLPALVGRGRAFEILLGGDDFDGALAERYGYVNRAVPDAEFEAFVDAYATRVSNWDHRALGEIKGFINKYTRLPDEEFPLHSDAFWGAAARPEFQSVAAQLFDNGLQQKSPLEYHLGEEIAKIKPAAGK</sequence>
<evidence type="ECO:0000256" key="1">
    <source>
        <dbReference type="RuleBase" id="RU003707"/>
    </source>
</evidence>
<evidence type="ECO:0000313" key="3">
    <source>
        <dbReference type="Proteomes" id="UP001500542"/>
    </source>
</evidence>
<dbReference type="Proteomes" id="UP001500542">
    <property type="component" value="Unassembled WGS sequence"/>
</dbReference>
<dbReference type="PANTHER" id="PTHR43459">
    <property type="entry name" value="ENOYL-COA HYDRATASE"/>
    <property type="match status" value="1"/>
</dbReference>
<comment type="caution">
    <text evidence="2">The sequence shown here is derived from an EMBL/GenBank/DDBJ whole genome shotgun (WGS) entry which is preliminary data.</text>
</comment>
<organism evidence="2 3">
    <name type="scientific">Kribbella koreensis</name>
    <dbReference type="NCBI Taxonomy" id="57909"/>
    <lineage>
        <taxon>Bacteria</taxon>
        <taxon>Bacillati</taxon>
        <taxon>Actinomycetota</taxon>
        <taxon>Actinomycetes</taxon>
        <taxon>Propionibacteriales</taxon>
        <taxon>Kribbellaceae</taxon>
        <taxon>Kribbella</taxon>
    </lineage>
</organism>
<dbReference type="CDD" id="cd06558">
    <property type="entry name" value="crotonase-like"/>
    <property type="match status" value="1"/>
</dbReference>
<gene>
    <name evidence="2" type="ORF">GCM10009554_27230</name>
</gene>
<dbReference type="EMBL" id="BAAAHK010000006">
    <property type="protein sequence ID" value="GAA0938321.1"/>
    <property type="molecule type" value="Genomic_DNA"/>
</dbReference>
<dbReference type="Gene3D" id="3.90.226.10">
    <property type="entry name" value="2-enoyl-CoA Hydratase, Chain A, domain 1"/>
    <property type="match status" value="1"/>
</dbReference>
<dbReference type="SUPFAM" id="SSF52096">
    <property type="entry name" value="ClpP/crotonase"/>
    <property type="match status" value="1"/>
</dbReference>
<reference evidence="3" key="1">
    <citation type="journal article" date="2019" name="Int. J. Syst. Evol. Microbiol.">
        <title>The Global Catalogue of Microorganisms (GCM) 10K type strain sequencing project: providing services to taxonomists for standard genome sequencing and annotation.</title>
        <authorList>
            <consortium name="The Broad Institute Genomics Platform"/>
            <consortium name="The Broad Institute Genome Sequencing Center for Infectious Disease"/>
            <person name="Wu L."/>
            <person name="Ma J."/>
        </authorList>
    </citation>
    <scope>NUCLEOTIDE SEQUENCE [LARGE SCALE GENOMIC DNA]</scope>
    <source>
        <strain evidence="3">JCM 10977</strain>
    </source>
</reference>
<dbReference type="PROSITE" id="PS00166">
    <property type="entry name" value="ENOYL_COA_HYDRATASE"/>
    <property type="match status" value="1"/>
</dbReference>
<evidence type="ECO:0000313" key="2">
    <source>
        <dbReference type="EMBL" id="GAA0938321.1"/>
    </source>
</evidence>
<dbReference type="InterPro" id="IPR018376">
    <property type="entry name" value="Enoyl-CoA_hyd/isom_CS"/>
</dbReference>
<proteinExistence type="inferred from homology"/>
<name>A0ABP4AMV5_9ACTN</name>
<accession>A0ABP4AMV5</accession>
<dbReference type="Pfam" id="PF00378">
    <property type="entry name" value="ECH_1"/>
    <property type="match status" value="1"/>
</dbReference>
<keyword evidence="3" id="KW-1185">Reference proteome</keyword>
<protein>
    <submittedName>
        <fullName evidence="2">Enoyl-CoA hydratase/isomerase family protein</fullName>
    </submittedName>
</protein>
<dbReference type="InterPro" id="IPR029045">
    <property type="entry name" value="ClpP/crotonase-like_dom_sf"/>
</dbReference>
<comment type="similarity">
    <text evidence="1">Belongs to the enoyl-CoA hydratase/isomerase family.</text>
</comment>